<gene>
    <name evidence="1" type="ORF">MtrunA17_Chr5g0394851</name>
</gene>
<dbReference type="AlphaFoldDB" id="A0A396HJ31"/>
<accession>A0A396HJ31</accession>
<sequence>MATNYVFNDKKIYGAAAVIPKYSKFAPLSRRFVSTLMPRLSPLFLVTIANGFFPSCCHPNSIIVLLSQTFIIL</sequence>
<organism evidence="1">
    <name type="scientific">Medicago truncatula</name>
    <name type="common">Barrel medic</name>
    <name type="synonym">Medicago tribuloides</name>
    <dbReference type="NCBI Taxonomy" id="3880"/>
    <lineage>
        <taxon>Eukaryota</taxon>
        <taxon>Viridiplantae</taxon>
        <taxon>Streptophyta</taxon>
        <taxon>Embryophyta</taxon>
        <taxon>Tracheophyta</taxon>
        <taxon>Spermatophyta</taxon>
        <taxon>Magnoliopsida</taxon>
        <taxon>eudicotyledons</taxon>
        <taxon>Gunneridae</taxon>
        <taxon>Pentapetalae</taxon>
        <taxon>rosids</taxon>
        <taxon>fabids</taxon>
        <taxon>Fabales</taxon>
        <taxon>Fabaceae</taxon>
        <taxon>Papilionoideae</taxon>
        <taxon>50 kb inversion clade</taxon>
        <taxon>NPAAA clade</taxon>
        <taxon>Hologalegina</taxon>
        <taxon>IRL clade</taxon>
        <taxon>Trifolieae</taxon>
        <taxon>Medicago</taxon>
    </lineage>
</organism>
<evidence type="ECO:0000313" key="1">
    <source>
        <dbReference type="EMBL" id="RHN53342.1"/>
    </source>
</evidence>
<protein>
    <submittedName>
        <fullName evidence="1">Uncharacterized protein</fullName>
    </submittedName>
</protein>
<proteinExistence type="predicted"/>
<dbReference type="EMBL" id="PSQE01000005">
    <property type="protein sequence ID" value="RHN53342.1"/>
    <property type="molecule type" value="Genomic_DNA"/>
</dbReference>
<dbReference type="Gramene" id="rna28240">
    <property type="protein sequence ID" value="RHN53342.1"/>
    <property type="gene ID" value="gene28240"/>
</dbReference>
<comment type="caution">
    <text evidence="1">The sequence shown here is derived from an EMBL/GenBank/DDBJ whole genome shotgun (WGS) entry which is preliminary data.</text>
</comment>
<name>A0A396HJ31_MEDTR</name>
<reference evidence="1" key="1">
    <citation type="journal article" date="2018" name="Nat. Plants">
        <title>Whole-genome landscape of Medicago truncatula symbiotic genes.</title>
        <authorList>
            <person name="Pecrix Y."/>
            <person name="Gamas P."/>
            <person name="Carrere S."/>
        </authorList>
    </citation>
    <scope>NUCLEOTIDE SEQUENCE</scope>
    <source>
        <tissue evidence="1">Leaves</tissue>
    </source>
</reference>
<dbReference type="Proteomes" id="UP000265566">
    <property type="component" value="Chromosome 5"/>
</dbReference>